<comment type="caution">
    <text evidence="2">The sequence shown here is derived from an EMBL/GenBank/DDBJ whole genome shotgun (WGS) entry which is preliminary data.</text>
</comment>
<dbReference type="Proteomes" id="UP000239089">
    <property type="component" value="Unassembled WGS sequence"/>
</dbReference>
<dbReference type="EMBL" id="NHSJ01000089">
    <property type="protein sequence ID" value="PPQ29634.1"/>
    <property type="molecule type" value="Genomic_DNA"/>
</dbReference>
<evidence type="ECO:0000313" key="3">
    <source>
        <dbReference type="Proteomes" id="UP000239089"/>
    </source>
</evidence>
<dbReference type="GO" id="GO:0003677">
    <property type="term" value="F:DNA binding"/>
    <property type="evidence" value="ECO:0007669"/>
    <property type="project" value="UniProtKB-KW"/>
</dbReference>
<dbReference type="InterPro" id="IPR001387">
    <property type="entry name" value="Cro/C1-type_HTH"/>
</dbReference>
<dbReference type="SUPFAM" id="SSF47413">
    <property type="entry name" value="lambda repressor-like DNA-binding domains"/>
    <property type="match status" value="1"/>
</dbReference>
<dbReference type="NCBIfam" id="TIGR02607">
    <property type="entry name" value="antidote_HigA"/>
    <property type="match status" value="1"/>
</dbReference>
<protein>
    <submittedName>
        <fullName evidence="2">Addiction module antidote protein, HigA family</fullName>
    </submittedName>
</protein>
<dbReference type="AlphaFoldDB" id="A0A2S6N4U8"/>
<name>A0A2S6N4U8_9HYPH</name>
<keyword evidence="1" id="KW-0238">DNA-binding</keyword>
<keyword evidence="3" id="KW-1185">Reference proteome</keyword>
<dbReference type="CDD" id="cd00093">
    <property type="entry name" value="HTH_XRE"/>
    <property type="match status" value="1"/>
</dbReference>
<dbReference type="InterPro" id="IPR010982">
    <property type="entry name" value="Lambda_DNA-bd_dom_sf"/>
</dbReference>
<dbReference type="PROSITE" id="PS50943">
    <property type="entry name" value="HTH_CROC1"/>
    <property type="match status" value="1"/>
</dbReference>
<dbReference type="PANTHER" id="PTHR36924:SF1">
    <property type="entry name" value="ANTITOXIN HIGA-1"/>
    <property type="match status" value="1"/>
</dbReference>
<accession>A0A2S6N4U8</accession>
<dbReference type="OrthoDB" id="7205516at2"/>
<organism evidence="2 3">
    <name type="scientific">Rhodoblastus sphagnicola</name>
    <dbReference type="NCBI Taxonomy" id="333368"/>
    <lineage>
        <taxon>Bacteria</taxon>
        <taxon>Pseudomonadati</taxon>
        <taxon>Pseudomonadota</taxon>
        <taxon>Alphaproteobacteria</taxon>
        <taxon>Hyphomicrobiales</taxon>
        <taxon>Rhodoblastaceae</taxon>
        <taxon>Rhodoblastus</taxon>
    </lineage>
</organism>
<dbReference type="InterPro" id="IPR013430">
    <property type="entry name" value="Toxin_antidote_HigA"/>
</dbReference>
<dbReference type="RefSeq" id="WP_104508672.1">
    <property type="nucleotide sequence ID" value="NZ_JACIGC010000015.1"/>
</dbReference>
<dbReference type="PANTHER" id="PTHR36924">
    <property type="entry name" value="ANTITOXIN HIGA-1"/>
    <property type="match status" value="1"/>
</dbReference>
<proteinExistence type="predicted"/>
<dbReference type="Pfam" id="PF01381">
    <property type="entry name" value="HTH_3"/>
    <property type="match status" value="1"/>
</dbReference>
<dbReference type="Gene3D" id="1.10.260.40">
    <property type="entry name" value="lambda repressor-like DNA-binding domains"/>
    <property type="match status" value="1"/>
</dbReference>
<dbReference type="SMART" id="SM00530">
    <property type="entry name" value="HTH_XRE"/>
    <property type="match status" value="1"/>
</dbReference>
<evidence type="ECO:0000313" key="2">
    <source>
        <dbReference type="EMBL" id="PPQ29634.1"/>
    </source>
</evidence>
<reference evidence="2 3" key="1">
    <citation type="journal article" date="2018" name="Arch. Microbiol.">
        <title>New insights into the metabolic potential of the phototrophic purple bacterium Rhodopila globiformis DSM 161(T) from its draft genome sequence and evidence for a vanadium-dependent nitrogenase.</title>
        <authorList>
            <person name="Imhoff J.F."/>
            <person name="Rahn T."/>
            <person name="Kunzel S."/>
            <person name="Neulinger S.C."/>
        </authorList>
    </citation>
    <scope>NUCLEOTIDE SEQUENCE [LARGE SCALE GENOMIC DNA]</scope>
    <source>
        <strain evidence="2 3">DSM 16996</strain>
    </source>
</reference>
<evidence type="ECO:0000256" key="1">
    <source>
        <dbReference type="ARBA" id="ARBA00023125"/>
    </source>
</evidence>
<sequence>MSKSSITADELLPNPTPGEILLEEFLAPMGLSQNALARALNVPPRRINEIVLGKRAITADTDLRLARYFGLSEGFFLGLQADHDLMRRRRQIGDDLRRINPRAA</sequence>
<gene>
    <name evidence="2" type="ORF">CCR94_15025</name>
</gene>